<dbReference type="Gene3D" id="3.40.30.10">
    <property type="entry name" value="Glutaredoxin"/>
    <property type="match status" value="1"/>
</dbReference>
<name>A0ABR4Z4K0_9NOCA</name>
<dbReference type="InterPro" id="IPR002109">
    <property type="entry name" value="Glutaredoxin"/>
</dbReference>
<organism evidence="2 3">
    <name type="scientific">Nocardia vulneris</name>
    <dbReference type="NCBI Taxonomy" id="1141657"/>
    <lineage>
        <taxon>Bacteria</taxon>
        <taxon>Bacillati</taxon>
        <taxon>Actinomycetota</taxon>
        <taxon>Actinomycetes</taxon>
        <taxon>Mycobacteriales</taxon>
        <taxon>Nocardiaceae</taxon>
        <taxon>Nocardia</taxon>
    </lineage>
</organism>
<dbReference type="CDD" id="cd02976">
    <property type="entry name" value="NrdH"/>
    <property type="match status" value="1"/>
</dbReference>
<evidence type="ECO:0000313" key="3">
    <source>
        <dbReference type="Proteomes" id="UP000031364"/>
    </source>
</evidence>
<proteinExistence type="predicted"/>
<evidence type="ECO:0000259" key="1">
    <source>
        <dbReference type="Pfam" id="PF00462"/>
    </source>
</evidence>
<gene>
    <name evidence="2" type="ORF">FG87_38125</name>
</gene>
<dbReference type="RefSeq" id="WP_043680895.1">
    <property type="nucleotide sequence ID" value="NZ_BDCI01000055.1"/>
</dbReference>
<dbReference type="Proteomes" id="UP000031364">
    <property type="component" value="Unassembled WGS sequence"/>
</dbReference>
<accession>A0ABR4Z4K0</accession>
<dbReference type="InterPro" id="IPR036249">
    <property type="entry name" value="Thioredoxin-like_sf"/>
</dbReference>
<dbReference type="SUPFAM" id="SSF52833">
    <property type="entry name" value="Thioredoxin-like"/>
    <property type="match status" value="1"/>
</dbReference>
<comment type="caution">
    <text evidence="2">The sequence shown here is derived from an EMBL/GenBank/DDBJ whole genome shotgun (WGS) entry which is preliminary data.</text>
</comment>
<dbReference type="EMBL" id="JNFP01000075">
    <property type="protein sequence ID" value="KIA60241.1"/>
    <property type="molecule type" value="Genomic_DNA"/>
</dbReference>
<feature type="domain" description="Glutaredoxin" evidence="1">
    <location>
        <begin position="7"/>
        <end position="64"/>
    </location>
</feature>
<dbReference type="PROSITE" id="PS51354">
    <property type="entry name" value="GLUTAREDOXIN_2"/>
    <property type="match status" value="1"/>
</dbReference>
<keyword evidence="3" id="KW-1185">Reference proteome</keyword>
<reference evidence="2 3" key="1">
    <citation type="journal article" date="2014" name="Int. J. Syst. Evol. Microbiol.">
        <title>Nocardia vulneris sp. nov., isolated from wounds of human patients in North America.</title>
        <authorList>
            <person name="Lasker B.A."/>
            <person name="Bell M."/>
            <person name="Klenk H.P."/>
            <person name="Sproer C."/>
            <person name="Schumann C."/>
            <person name="Schumann P."/>
            <person name="Brown J.M."/>
        </authorList>
    </citation>
    <scope>NUCLEOTIDE SEQUENCE [LARGE SCALE GENOMIC DNA]</scope>
    <source>
        <strain evidence="2 3">W9851</strain>
    </source>
</reference>
<dbReference type="Pfam" id="PF00462">
    <property type="entry name" value="Glutaredoxin"/>
    <property type="match status" value="1"/>
</dbReference>
<evidence type="ECO:0000313" key="2">
    <source>
        <dbReference type="EMBL" id="KIA60241.1"/>
    </source>
</evidence>
<protein>
    <recommendedName>
        <fullName evidence="1">Glutaredoxin domain-containing protein</fullName>
    </recommendedName>
</protein>
<sequence>MPNYSEVTVYSRKNCPQCNATKIYMRKHGVAFTEVDITYKPIVSAALIEQGFKEVPIVEWFINGTAGSWSGFESESIENLAHLIKGDQ</sequence>